<evidence type="ECO:0000313" key="3">
    <source>
        <dbReference type="EMBL" id="RAJ98216.1"/>
    </source>
</evidence>
<dbReference type="GO" id="GO:0005525">
    <property type="term" value="F:GTP binding"/>
    <property type="evidence" value="ECO:0007669"/>
    <property type="project" value="UniProtKB-KW"/>
</dbReference>
<proteinExistence type="predicted"/>
<comment type="caution">
    <text evidence="3">The sequence shown here is derived from an EMBL/GenBank/DDBJ whole genome shotgun (WGS) entry which is preliminary data.</text>
</comment>
<dbReference type="Gene3D" id="2.40.30.10">
    <property type="entry name" value="Translation factors"/>
    <property type="match status" value="1"/>
</dbReference>
<dbReference type="EMBL" id="QLMC01000003">
    <property type="protein sequence ID" value="RAJ98216.1"/>
    <property type="molecule type" value="Genomic_DNA"/>
</dbReference>
<sequence>MHKPYQELLGHPPDFEVTYRLFTEEEGGRQTLAFQGIRWNFLYEEFSTETFMIWPEFLDKNGVILLEELEPIYPYGIAIMWIVSPELRRTVHQQRIKVGTRGYFMEGSRKVGVCEVTQILGLLTNSIK</sequence>
<evidence type="ECO:0000256" key="2">
    <source>
        <dbReference type="ARBA" id="ARBA00023134"/>
    </source>
</evidence>
<dbReference type="RefSeq" id="WP_111629139.1">
    <property type="nucleotide sequence ID" value="NZ_QLMC01000003.1"/>
</dbReference>
<keyword evidence="2" id="KW-0342">GTP-binding</keyword>
<dbReference type="SUPFAM" id="SSF50465">
    <property type="entry name" value="EF-Tu/eEF-1alpha/eIF2-gamma C-terminal domain"/>
    <property type="match status" value="1"/>
</dbReference>
<name>A0A327WZR3_LARAB</name>
<keyword evidence="4" id="KW-1185">Reference proteome</keyword>
<evidence type="ECO:0000256" key="1">
    <source>
        <dbReference type="ARBA" id="ARBA00022741"/>
    </source>
</evidence>
<keyword evidence="1" id="KW-0547">Nucleotide-binding</keyword>
<accession>A0A327WZR3</accession>
<evidence type="ECO:0000313" key="4">
    <source>
        <dbReference type="Proteomes" id="UP000248790"/>
    </source>
</evidence>
<reference evidence="3 4" key="1">
    <citation type="submission" date="2018-06" db="EMBL/GenBank/DDBJ databases">
        <title>Genomic Encyclopedia of Archaeal and Bacterial Type Strains, Phase II (KMG-II): from individual species to whole genera.</title>
        <authorList>
            <person name="Goeker M."/>
        </authorList>
    </citation>
    <scope>NUCLEOTIDE SEQUENCE [LARGE SCALE GENOMIC DNA]</scope>
    <source>
        <strain evidence="3 4">DSM 21851</strain>
    </source>
</reference>
<dbReference type="AlphaFoldDB" id="A0A327WZR3"/>
<dbReference type="OrthoDB" id="8905724at2"/>
<dbReference type="Proteomes" id="UP000248790">
    <property type="component" value="Unassembled WGS sequence"/>
</dbReference>
<gene>
    <name evidence="3" type="ORF">LX87_03125</name>
</gene>
<dbReference type="InterPro" id="IPR009001">
    <property type="entry name" value="Transl_elong_EF1A/Init_IF2_C"/>
</dbReference>
<protein>
    <submittedName>
        <fullName evidence="3">Uncharacterized protein</fullName>
    </submittedName>
</protein>
<organism evidence="3 4">
    <name type="scientific">Larkinella arboricola</name>
    <dbReference type="NCBI Taxonomy" id="643671"/>
    <lineage>
        <taxon>Bacteria</taxon>
        <taxon>Pseudomonadati</taxon>
        <taxon>Bacteroidota</taxon>
        <taxon>Cytophagia</taxon>
        <taxon>Cytophagales</taxon>
        <taxon>Spirosomataceae</taxon>
        <taxon>Larkinella</taxon>
    </lineage>
</organism>